<dbReference type="AlphaFoldDB" id="F6EEZ2"/>
<dbReference type="PROSITE" id="PS00159">
    <property type="entry name" value="ALDOLASE_KDPG_KHG_1"/>
    <property type="match status" value="1"/>
</dbReference>
<sequence>MTVPSTPTMPSLGTPPAVSLLDISPVIPVVVLNHPDEAVPLSRALIDGGIGTIEVTLRSEAALPGIERIAAEVPEMLVGAGTILNPADVRNAVNAGSQFLVSPGSTSRLLAAMSDSGVPHLPGVSTLSEMMTLLDRGITEMKFFPAKAAGGHAYLSSVAGPLSQVRFCPTGGITPLTARDYLALPNVGCVGGTWLAPKNAVANGDWARITELAAQASSMAG</sequence>
<dbReference type="EC" id="4.1.2.14" evidence="5"/>
<organism evidence="9 10">
    <name type="scientific">Hoyosella subflava (strain DSM 45089 / JCM 17490 / NBRC 109087 / DQS3-9A1)</name>
    <name type="common">Amycolicicoccus subflavus</name>
    <dbReference type="NCBI Taxonomy" id="443218"/>
    <lineage>
        <taxon>Bacteria</taxon>
        <taxon>Bacillati</taxon>
        <taxon>Actinomycetota</taxon>
        <taxon>Actinomycetes</taxon>
        <taxon>Mycobacteriales</taxon>
        <taxon>Hoyosellaceae</taxon>
        <taxon>Hoyosella</taxon>
    </lineage>
</organism>
<dbReference type="Gene3D" id="3.20.20.70">
    <property type="entry name" value="Aldolase class I"/>
    <property type="match status" value="1"/>
</dbReference>
<comment type="subunit">
    <text evidence="4">Homotrimer.</text>
</comment>
<keyword evidence="8" id="KW-0119">Carbohydrate metabolism</keyword>
<evidence type="ECO:0000256" key="6">
    <source>
        <dbReference type="ARBA" id="ARBA00023239"/>
    </source>
</evidence>
<gene>
    <name evidence="9" type="ordered locus">AS9A_3691</name>
</gene>
<dbReference type="KEGG" id="asd:AS9A_3691"/>
<evidence type="ECO:0000313" key="9">
    <source>
        <dbReference type="EMBL" id="AEF42129.1"/>
    </source>
</evidence>
<dbReference type="Proteomes" id="UP000009235">
    <property type="component" value="Chromosome"/>
</dbReference>
<dbReference type="SUPFAM" id="SSF51569">
    <property type="entry name" value="Aldolase"/>
    <property type="match status" value="1"/>
</dbReference>
<evidence type="ECO:0000256" key="3">
    <source>
        <dbReference type="ARBA" id="ARBA00006906"/>
    </source>
</evidence>
<dbReference type="NCBIfam" id="NF004325">
    <property type="entry name" value="PRK05718.1"/>
    <property type="match status" value="1"/>
</dbReference>
<dbReference type="InterPro" id="IPR031337">
    <property type="entry name" value="KDPG/KHG_AS_1"/>
</dbReference>
<evidence type="ECO:0000256" key="4">
    <source>
        <dbReference type="ARBA" id="ARBA00011233"/>
    </source>
</evidence>
<evidence type="ECO:0000313" key="10">
    <source>
        <dbReference type="Proteomes" id="UP000009235"/>
    </source>
</evidence>
<keyword evidence="6" id="KW-0456">Lyase</keyword>
<dbReference type="NCBIfam" id="TIGR01182">
    <property type="entry name" value="eda"/>
    <property type="match status" value="1"/>
</dbReference>
<dbReference type="RefSeq" id="WP_013808478.1">
    <property type="nucleotide sequence ID" value="NC_015564.1"/>
</dbReference>
<dbReference type="STRING" id="443218.AS9A_3691"/>
<evidence type="ECO:0000256" key="8">
    <source>
        <dbReference type="ARBA" id="ARBA00023277"/>
    </source>
</evidence>
<dbReference type="HOGENOM" id="CLU_077795_1_1_11"/>
<dbReference type="PROSITE" id="PS00160">
    <property type="entry name" value="ALDOLASE_KDPG_KHG_2"/>
    <property type="match status" value="1"/>
</dbReference>
<dbReference type="Pfam" id="PF01081">
    <property type="entry name" value="Aldolase"/>
    <property type="match status" value="1"/>
</dbReference>
<dbReference type="EMBL" id="CP002786">
    <property type="protein sequence ID" value="AEF42129.1"/>
    <property type="molecule type" value="Genomic_DNA"/>
</dbReference>
<dbReference type="GO" id="GO:0008675">
    <property type="term" value="F:2-dehydro-3-deoxy-phosphogluconate aldolase activity"/>
    <property type="evidence" value="ECO:0007669"/>
    <property type="project" value="UniProtKB-EC"/>
</dbReference>
<dbReference type="PANTHER" id="PTHR30246:SF1">
    <property type="entry name" value="2-DEHYDRO-3-DEOXY-6-PHOSPHOGALACTONATE ALDOLASE-RELATED"/>
    <property type="match status" value="1"/>
</dbReference>
<protein>
    <recommendedName>
        <fullName evidence="5">2-dehydro-3-deoxy-phosphogluconate aldolase</fullName>
        <ecNumber evidence="5">4.1.2.14</ecNumber>
    </recommendedName>
</protein>
<name>F6EEZ2_HOYSD</name>
<dbReference type="CDD" id="cd00452">
    <property type="entry name" value="KDPG_aldolase"/>
    <property type="match status" value="1"/>
</dbReference>
<proteinExistence type="inferred from homology"/>
<evidence type="ECO:0000256" key="5">
    <source>
        <dbReference type="ARBA" id="ARBA00013063"/>
    </source>
</evidence>
<evidence type="ECO:0000256" key="1">
    <source>
        <dbReference type="ARBA" id="ARBA00000654"/>
    </source>
</evidence>
<keyword evidence="7" id="KW-0704">Schiff base</keyword>
<comment type="pathway">
    <text evidence="2">Carbohydrate acid metabolism; 2-dehydro-3-deoxy-D-gluconate degradation; D-glyceraldehyde 3-phosphate and pyruvate from 2-dehydro-3-deoxy-D-gluconate: step 2/2.</text>
</comment>
<dbReference type="InterPro" id="IPR000887">
    <property type="entry name" value="Aldlse_KDPG_KHG"/>
</dbReference>
<evidence type="ECO:0000256" key="2">
    <source>
        <dbReference type="ARBA" id="ARBA00004736"/>
    </source>
</evidence>
<comment type="catalytic activity">
    <reaction evidence="1">
        <text>2-dehydro-3-deoxy-6-phospho-D-gluconate = D-glyceraldehyde 3-phosphate + pyruvate</text>
        <dbReference type="Rhea" id="RHEA:17089"/>
        <dbReference type="ChEBI" id="CHEBI:15361"/>
        <dbReference type="ChEBI" id="CHEBI:57569"/>
        <dbReference type="ChEBI" id="CHEBI:59776"/>
        <dbReference type="EC" id="4.1.2.14"/>
    </reaction>
</comment>
<dbReference type="eggNOG" id="COG0800">
    <property type="taxonomic scope" value="Bacteria"/>
</dbReference>
<evidence type="ECO:0000256" key="7">
    <source>
        <dbReference type="ARBA" id="ARBA00023270"/>
    </source>
</evidence>
<dbReference type="InterPro" id="IPR013785">
    <property type="entry name" value="Aldolase_TIM"/>
</dbReference>
<comment type="similarity">
    <text evidence="3">Belongs to the KHG/KDPG aldolase family.</text>
</comment>
<accession>F6EEZ2</accession>
<dbReference type="OrthoDB" id="9805177at2"/>
<dbReference type="InterPro" id="IPR031338">
    <property type="entry name" value="KDPG/KHG_AS_2"/>
</dbReference>
<keyword evidence="10" id="KW-1185">Reference proteome</keyword>
<dbReference type="PANTHER" id="PTHR30246">
    <property type="entry name" value="2-KETO-3-DEOXY-6-PHOSPHOGLUCONATE ALDOLASE"/>
    <property type="match status" value="1"/>
</dbReference>
<reference evidence="9 10" key="1">
    <citation type="journal article" date="2011" name="J. Bacteriol.">
        <title>Complete genome sequence of Amycolicicoccus subflavus DQS3-9A1T, an actinomycete isolated from crude oil-polluted soil.</title>
        <authorList>
            <person name="Cai M."/>
            <person name="Chen W.M."/>
            <person name="Nie Y."/>
            <person name="Chi C.Q."/>
            <person name="Wang Y.N."/>
            <person name="Tang Y.Q."/>
            <person name="Li G.Y."/>
            <person name="Wu X.L."/>
        </authorList>
    </citation>
    <scope>NUCLEOTIDE SEQUENCE [LARGE SCALE GENOMIC DNA]</scope>
    <source>
        <strain evidence="10">DSM 45089 / DQS3-9A1</strain>
    </source>
</reference>